<dbReference type="RefSeq" id="WP_331212722.1">
    <property type="nucleotide sequence ID" value="NZ_JAZGQK010000003.1"/>
</dbReference>
<gene>
    <name evidence="3" type="ORF">V1633_03730</name>
</gene>
<organism evidence="3 4">
    <name type="scientific">Plantactinospora sonchi</name>
    <dbReference type="NCBI Taxonomy" id="1544735"/>
    <lineage>
        <taxon>Bacteria</taxon>
        <taxon>Bacillati</taxon>
        <taxon>Actinomycetota</taxon>
        <taxon>Actinomycetes</taxon>
        <taxon>Micromonosporales</taxon>
        <taxon>Micromonosporaceae</taxon>
        <taxon>Plantactinospora</taxon>
    </lineage>
</organism>
<keyword evidence="2" id="KW-0812">Transmembrane</keyword>
<evidence type="ECO:0000313" key="3">
    <source>
        <dbReference type="EMBL" id="MEE6257600.1"/>
    </source>
</evidence>
<accession>A0ABU7RM99</accession>
<name>A0ABU7RM99_9ACTN</name>
<sequence>MNNGTVGSTLRETLVHATGEMDVPEDPWPGFARRERRHRRARRARILVAAGVVATLVGVQTNVVPLPGWAPGIAIASAPPALADGPPRGSLAGDRAWLDGLRRQIGTDDPGVLSHGHNGVWEIGGRERIRLLYGSDVPGHRVALVLVPLRFGLLTRWSYVWYAGPAGAEGRQMRYAGHSDGGAPPVETFMRVGEGGSGGVAVVVGPADSTVSVSGEPRYTAQGTVEFDQLATSDGGGVGVAALPPGPLHSEPVVRVARGEEVLHQGGLGGGPYADPLGPSGKEVGALLATAVRDARGPVPDRTLLTTFVENAFLDSRLTATGTAVRVRWAGTVHGQPAVLFTMRPAGGGVVAYAMHGGDGVFRTDLRLLLPAEGADRRPVGWRLRTADGRGRTDQVMVATARGTATASVTVDGGAPVPVVLDGSGAGTTTVPPDRPATVTAYAADGTVLGSTPVPPFEDTMSGLPGDTPATRVVP</sequence>
<dbReference type="Proteomes" id="UP001332243">
    <property type="component" value="Unassembled WGS sequence"/>
</dbReference>
<evidence type="ECO:0000256" key="2">
    <source>
        <dbReference type="SAM" id="Phobius"/>
    </source>
</evidence>
<proteinExistence type="predicted"/>
<evidence type="ECO:0000256" key="1">
    <source>
        <dbReference type="SAM" id="MobiDB-lite"/>
    </source>
</evidence>
<dbReference type="EMBL" id="JAZGQK010000003">
    <property type="protein sequence ID" value="MEE6257600.1"/>
    <property type="molecule type" value="Genomic_DNA"/>
</dbReference>
<evidence type="ECO:0000313" key="4">
    <source>
        <dbReference type="Proteomes" id="UP001332243"/>
    </source>
</evidence>
<feature type="region of interest" description="Disordered" evidence="1">
    <location>
        <begin position="450"/>
        <end position="475"/>
    </location>
</feature>
<protein>
    <submittedName>
        <fullName evidence="3">Uncharacterized protein</fullName>
    </submittedName>
</protein>
<keyword evidence="4" id="KW-1185">Reference proteome</keyword>
<comment type="caution">
    <text evidence="3">The sequence shown here is derived from an EMBL/GenBank/DDBJ whole genome shotgun (WGS) entry which is preliminary data.</text>
</comment>
<keyword evidence="2" id="KW-1133">Transmembrane helix</keyword>
<reference evidence="3 4" key="1">
    <citation type="submission" date="2024-01" db="EMBL/GenBank/DDBJ databases">
        <title>Genome insights into Plantactinospora sonchi sp. nov.</title>
        <authorList>
            <person name="Wang L."/>
        </authorList>
    </citation>
    <scope>NUCLEOTIDE SEQUENCE [LARGE SCALE GENOMIC DNA]</scope>
    <source>
        <strain evidence="3 4">NEAU-QY2</strain>
    </source>
</reference>
<keyword evidence="2" id="KW-0472">Membrane</keyword>
<feature type="transmembrane region" description="Helical" evidence="2">
    <location>
        <begin position="46"/>
        <end position="70"/>
    </location>
</feature>